<evidence type="ECO:0000313" key="10">
    <source>
        <dbReference type="Proteomes" id="UP000035681"/>
    </source>
</evidence>
<keyword evidence="2 7" id="KW-0732">Signal</keyword>
<keyword evidence="1 6" id="KW-0245">EGF-like domain</keyword>
<dbReference type="SMART" id="SM00179">
    <property type="entry name" value="EGF_CA"/>
    <property type="match status" value="1"/>
</dbReference>
<evidence type="ECO:0000256" key="1">
    <source>
        <dbReference type="ARBA" id="ARBA00022536"/>
    </source>
</evidence>
<dbReference type="InterPro" id="IPR001007">
    <property type="entry name" value="VWF_dom"/>
</dbReference>
<dbReference type="Pfam" id="PF12947">
    <property type="entry name" value="EGF_3"/>
    <property type="match status" value="1"/>
</dbReference>
<dbReference type="SUPFAM" id="SSF57603">
    <property type="entry name" value="FnI-like domain"/>
    <property type="match status" value="2"/>
</dbReference>
<evidence type="ECO:0000256" key="7">
    <source>
        <dbReference type="SAM" id="SignalP"/>
    </source>
</evidence>
<proteinExistence type="predicted"/>
<feature type="chain" id="PRO_5005328097" evidence="7">
    <location>
        <begin position="17"/>
        <end position="471"/>
    </location>
</feature>
<dbReference type="InterPro" id="IPR018097">
    <property type="entry name" value="EGF_Ca-bd_CS"/>
</dbReference>
<dbReference type="InterPro" id="IPR000152">
    <property type="entry name" value="EGF-type_Asp/Asn_hydroxyl_site"/>
</dbReference>
<dbReference type="Proteomes" id="UP000035681">
    <property type="component" value="Unplaced"/>
</dbReference>
<dbReference type="Gene3D" id="2.10.25.10">
    <property type="entry name" value="Laminin"/>
    <property type="match status" value="2"/>
</dbReference>
<dbReference type="GO" id="GO:0008201">
    <property type="term" value="F:heparin binding"/>
    <property type="evidence" value="ECO:0007669"/>
    <property type="project" value="TreeGrafter"/>
</dbReference>
<keyword evidence="10" id="KW-1185">Reference proteome</keyword>
<keyword evidence="4" id="KW-1015">Disulfide bond</keyword>
<keyword evidence="3" id="KW-0677">Repeat</keyword>
<protein>
    <submittedName>
        <fullName evidence="11 12">EGF-like domain-containing protein</fullName>
    </submittedName>
</protein>
<evidence type="ECO:0000256" key="3">
    <source>
        <dbReference type="ARBA" id="ARBA00022737"/>
    </source>
</evidence>
<feature type="signal peptide" evidence="7">
    <location>
        <begin position="1"/>
        <end position="16"/>
    </location>
</feature>
<reference evidence="11" key="1">
    <citation type="submission" date="2015-08" db="UniProtKB">
        <authorList>
            <consortium name="WormBaseParasite"/>
        </authorList>
    </citation>
    <scope>IDENTIFICATION</scope>
</reference>
<dbReference type="CDD" id="cd00054">
    <property type="entry name" value="EGF_CA"/>
    <property type="match status" value="1"/>
</dbReference>
<sequence length="471" mass="54503">MKFFILFLFLFSLVNGKRHYAISKIQGYKMWDVIYRRDVDIQFEIWNDSEMEGTLISIYHQPYDHQELLFDWYLSSISNEMKVRWLVDAKNNNQDDTDTSHIREVKFPVNMVTDDWHKPMLSIRDNKMMVVDDCKIIFAMKDFNLIRKKLKGIKIYIGHSAHKSNKFPGKIREFSIDHGTPVSLLCPYLDTSLFTKNNDNEEEDEIHNEEEEISNNDIDSNNKIKLLENEVSHIRYVVKGLVERIKKVELHQRGCSSAGGHVLSFGEKYQDLVNCTECQCSTTGNLHCGPIGCPKLDCKHPTILEGKCCPVCGKECWYNGINYHNGEVFWPKSCVRCECEEGKMDCQFKNPTSCPLLSCDEEEQITPPNECCPKCKKENWCEREHYVEEKYPCDQNAICIHEDHGPKCLCKEGFFGNGTKCFDIDECHLSEKQNNSCNHGTVCINTLGSFKCDCLPGFVRIDDKQCLDTIH</sequence>
<accession>A0A0K0EDE3</accession>
<dbReference type="InterPro" id="IPR049883">
    <property type="entry name" value="NOTCH1_EGF-like"/>
</dbReference>
<evidence type="ECO:0000256" key="2">
    <source>
        <dbReference type="ARBA" id="ARBA00022729"/>
    </source>
</evidence>
<dbReference type="Pfam" id="PF07645">
    <property type="entry name" value="EGF_CA"/>
    <property type="match status" value="1"/>
</dbReference>
<dbReference type="PANTHER" id="PTHR24042:SF5">
    <property type="entry name" value="EGF-LIKE CALCIUM-BINDING DOMAIN-CONTAINING PROTEIN"/>
    <property type="match status" value="1"/>
</dbReference>
<dbReference type="GO" id="GO:0005615">
    <property type="term" value="C:extracellular space"/>
    <property type="evidence" value="ECO:0007669"/>
    <property type="project" value="TreeGrafter"/>
</dbReference>
<evidence type="ECO:0000259" key="9">
    <source>
        <dbReference type="PROSITE" id="PS50184"/>
    </source>
</evidence>
<dbReference type="GO" id="GO:0005509">
    <property type="term" value="F:calcium ion binding"/>
    <property type="evidence" value="ECO:0007669"/>
    <property type="project" value="InterPro"/>
</dbReference>
<dbReference type="InterPro" id="IPR024731">
    <property type="entry name" value="NELL2-like_EGF"/>
</dbReference>
<evidence type="ECO:0000259" key="8">
    <source>
        <dbReference type="PROSITE" id="PS50026"/>
    </source>
</evidence>
<dbReference type="PROSITE" id="PS00010">
    <property type="entry name" value="ASX_HYDROXYL"/>
    <property type="match status" value="1"/>
</dbReference>
<dbReference type="FunFam" id="2.10.25.10:FF:000038">
    <property type="entry name" value="Fibrillin 2"/>
    <property type="match status" value="1"/>
</dbReference>
<evidence type="ECO:0000256" key="4">
    <source>
        <dbReference type="ARBA" id="ARBA00023157"/>
    </source>
</evidence>
<dbReference type="AlphaFoldDB" id="A0A0K0EDE3"/>
<dbReference type="InterPro" id="IPR051586">
    <property type="entry name" value="PKC-binding_NELL"/>
</dbReference>
<dbReference type="PANTHER" id="PTHR24042">
    <property type="entry name" value="NEL HOMOLOG"/>
    <property type="match status" value="1"/>
</dbReference>
<feature type="domain" description="VWFC" evidence="9">
    <location>
        <begin position="314"/>
        <end position="376"/>
    </location>
</feature>
<name>A0A0K0EDE3_STRER</name>
<dbReference type="Gene3D" id="2.60.120.200">
    <property type="match status" value="1"/>
</dbReference>
<dbReference type="PROSITE" id="PS01186">
    <property type="entry name" value="EGF_2"/>
    <property type="match status" value="2"/>
</dbReference>
<dbReference type="PROSITE" id="PS50184">
    <property type="entry name" value="VWFC_2"/>
    <property type="match status" value="2"/>
</dbReference>
<dbReference type="InterPro" id="IPR000742">
    <property type="entry name" value="EGF"/>
</dbReference>
<feature type="domain" description="EGF-like" evidence="8">
    <location>
        <begin position="423"/>
        <end position="467"/>
    </location>
</feature>
<evidence type="ECO:0000313" key="12">
    <source>
        <dbReference type="WBParaSite" id="TCONS_00011026.p1"/>
    </source>
</evidence>
<dbReference type="InterPro" id="IPR001881">
    <property type="entry name" value="EGF-like_Ca-bd_dom"/>
</dbReference>
<evidence type="ECO:0000256" key="5">
    <source>
        <dbReference type="ARBA" id="ARBA00023180"/>
    </source>
</evidence>
<dbReference type="Gene3D" id="6.20.200.20">
    <property type="match status" value="2"/>
</dbReference>
<dbReference type="WBParaSite" id="SSTP_0000750600.1">
    <property type="protein sequence ID" value="SSTP_0000750600.1"/>
    <property type="gene ID" value="SSTP_0000750600"/>
</dbReference>
<organism evidence="11">
    <name type="scientific">Strongyloides stercoralis</name>
    <name type="common">Threadworm</name>
    <dbReference type="NCBI Taxonomy" id="6248"/>
    <lineage>
        <taxon>Eukaryota</taxon>
        <taxon>Metazoa</taxon>
        <taxon>Ecdysozoa</taxon>
        <taxon>Nematoda</taxon>
        <taxon>Chromadorea</taxon>
        <taxon>Rhabditida</taxon>
        <taxon>Tylenchina</taxon>
        <taxon>Panagrolaimomorpha</taxon>
        <taxon>Strongyloidoidea</taxon>
        <taxon>Strongyloididae</taxon>
        <taxon>Strongyloides</taxon>
    </lineage>
</organism>
<dbReference type="WBParaSite" id="TCONS_00011026.p1">
    <property type="protein sequence ID" value="TCONS_00011026.p1"/>
    <property type="gene ID" value="XLOC_004982"/>
</dbReference>
<dbReference type="PROSITE" id="PS50026">
    <property type="entry name" value="EGF_3"/>
    <property type="match status" value="1"/>
</dbReference>
<evidence type="ECO:0000256" key="6">
    <source>
        <dbReference type="PROSITE-ProRule" id="PRU00076"/>
    </source>
</evidence>
<dbReference type="PROSITE" id="PS01187">
    <property type="entry name" value="EGF_CA"/>
    <property type="match status" value="1"/>
</dbReference>
<keyword evidence="5" id="KW-0325">Glycoprotein</keyword>
<comment type="caution">
    <text evidence="6">Lacks conserved residue(s) required for the propagation of feature annotation.</text>
</comment>
<dbReference type="STRING" id="6248.A0A0K0EDE3"/>
<dbReference type="SMART" id="SM00214">
    <property type="entry name" value="VWC"/>
    <property type="match status" value="2"/>
</dbReference>
<dbReference type="SMART" id="SM00181">
    <property type="entry name" value="EGF"/>
    <property type="match status" value="2"/>
</dbReference>
<dbReference type="SUPFAM" id="SSF57196">
    <property type="entry name" value="EGF/Laminin"/>
    <property type="match status" value="1"/>
</dbReference>
<dbReference type="Pfam" id="PF00093">
    <property type="entry name" value="VWC"/>
    <property type="match status" value="1"/>
</dbReference>
<feature type="domain" description="VWFC" evidence="9">
    <location>
        <begin position="253"/>
        <end position="313"/>
    </location>
</feature>
<evidence type="ECO:0000313" key="11">
    <source>
        <dbReference type="WBParaSite" id="SSTP_0000750600.1"/>
    </source>
</evidence>
<dbReference type="Pfam" id="PF23334">
    <property type="entry name" value="VWC2L_2nd"/>
    <property type="match status" value="1"/>
</dbReference>